<dbReference type="NCBIfam" id="TIGR00099">
    <property type="entry name" value="Cof-subfamily"/>
    <property type="match status" value="1"/>
</dbReference>
<dbReference type="GO" id="GO:0016791">
    <property type="term" value="F:phosphatase activity"/>
    <property type="evidence" value="ECO:0007669"/>
    <property type="project" value="UniProtKB-ARBA"/>
</dbReference>
<dbReference type="SUPFAM" id="SSF56784">
    <property type="entry name" value="HAD-like"/>
    <property type="match status" value="1"/>
</dbReference>
<dbReference type="STRING" id="317010.RU96_GL002130"/>
<dbReference type="InterPro" id="IPR000150">
    <property type="entry name" value="Cof"/>
</dbReference>
<dbReference type="PANTHER" id="PTHR10000">
    <property type="entry name" value="PHOSPHOSERINE PHOSPHATASE"/>
    <property type="match status" value="1"/>
</dbReference>
<sequence>MVAVKVVVSDVDGTILNSQHQMSQRLKEAIRKIAEKNIPFVLASARSPEGMKQISQKLAVTNSPLAAFNGALVIRQDQIIYSQPVEKEDVKKILATLKVQFPTIAVNLYSSNEWYVDRMNQDVKLESEITQITPIVTDLDLLVDTRPVHKLLLIGAVAEITAAKDFLAQEVTTSALYLSKDNYLEVTHRTVSKESALQAIAQYYNITTKEIMTFGDNYNDIPMLVAAGVGVAMNNAPLEVKKVADRITKSNDEDGVAHILEEL</sequence>
<name>A0A1L8R781_9ENTE</name>
<organism evidence="1 2">
    <name type="scientific">Enterococcus canintestini</name>
    <dbReference type="NCBI Taxonomy" id="317010"/>
    <lineage>
        <taxon>Bacteria</taxon>
        <taxon>Bacillati</taxon>
        <taxon>Bacillota</taxon>
        <taxon>Bacilli</taxon>
        <taxon>Lactobacillales</taxon>
        <taxon>Enterococcaceae</taxon>
        <taxon>Enterococcus</taxon>
    </lineage>
</organism>
<comment type="caution">
    <text evidence="1">The sequence shown here is derived from an EMBL/GenBank/DDBJ whole genome shotgun (WGS) entry which is preliminary data.</text>
</comment>
<dbReference type="EMBL" id="JXKG01000006">
    <property type="protein sequence ID" value="OJG15581.1"/>
    <property type="molecule type" value="Genomic_DNA"/>
</dbReference>
<dbReference type="GO" id="GO:0000287">
    <property type="term" value="F:magnesium ion binding"/>
    <property type="evidence" value="ECO:0007669"/>
    <property type="project" value="TreeGrafter"/>
</dbReference>
<dbReference type="InterPro" id="IPR006379">
    <property type="entry name" value="HAD-SF_hydro_IIB"/>
</dbReference>
<dbReference type="AlphaFoldDB" id="A0A1L8R781"/>
<accession>A0A1L8R781</accession>
<dbReference type="PANTHER" id="PTHR10000:SF8">
    <property type="entry name" value="HAD SUPERFAMILY HYDROLASE-LIKE, TYPE 3"/>
    <property type="match status" value="1"/>
</dbReference>
<dbReference type="Proteomes" id="UP000182835">
    <property type="component" value="Unassembled WGS sequence"/>
</dbReference>
<gene>
    <name evidence="1" type="ORF">RU96_GL002130</name>
</gene>
<dbReference type="SFLD" id="SFLDG01144">
    <property type="entry name" value="C2.B.4:_PGP_Like"/>
    <property type="match status" value="1"/>
</dbReference>
<proteinExistence type="predicted"/>
<dbReference type="PROSITE" id="PS01229">
    <property type="entry name" value="COF_2"/>
    <property type="match status" value="1"/>
</dbReference>
<protein>
    <recommendedName>
        <fullName evidence="3">HAD superfamily hydrolase</fullName>
    </recommendedName>
</protein>
<dbReference type="PROSITE" id="PS01228">
    <property type="entry name" value="COF_1"/>
    <property type="match status" value="1"/>
</dbReference>
<dbReference type="Pfam" id="PF08282">
    <property type="entry name" value="Hydrolase_3"/>
    <property type="match status" value="1"/>
</dbReference>
<dbReference type="GO" id="GO:0005829">
    <property type="term" value="C:cytosol"/>
    <property type="evidence" value="ECO:0007669"/>
    <property type="project" value="TreeGrafter"/>
</dbReference>
<evidence type="ECO:0008006" key="3">
    <source>
        <dbReference type="Google" id="ProtNLM"/>
    </source>
</evidence>
<reference evidence="1 2" key="1">
    <citation type="submission" date="2014-12" db="EMBL/GenBank/DDBJ databases">
        <title>Draft genome sequences of 29 type strains of Enterococci.</title>
        <authorList>
            <person name="Zhong Z."/>
            <person name="Sun Z."/>
            <person name="Liu W."/>
            <person name="Zhang W."/>
            <person name="Zhang H."/>
        </authorList>
    </citation>
    <scope>NUCLEOTIDE SEQUENCE [LARGE SCALE GENOMIC DNA]</scope>
    <source>
        <strain evidence="1 2">DSM 21207</strain>
    </source>
</reference>
<dbReference type="SFLD" id="SFLDG01140">
    <property type="entry name" value="C2.B:_Phosphomannomutase_and_P"/>
    <property type="match status" value="1"/>
</dbReference>
<dbReference type="SFLD" id="SFLDS00003">
    <property type="entry name" value="Haloacid_Dehalogenase"/>
    <property type="match status" value="1"/>
</dbReference>
<dbReference type="CDD" id="cd07516">
    <property type="entry name" value="HAD_Pase"/>
    <property type="match status" value="1"/>
</dbReference>
<dbReference type="RefSeq" id="WP_071864473.1">
    <property type="nucleotide sequence ID" value="NZ_JBHLVQ010000029.1"/>
</dbReference>
<dbReference type="InterPro" id="IPR036412">
    <property type="entry name" value="HAD-like_sf"/>
</dbReference>
<dbReference type="NCBIfam" id="TIGR01484">
    <property type="entry name" value="HAD-SF-IIB"/>
    <property type="match status" value="1"/>
</dbReference>
<dbReference type="Gene3D" id="3.30.1240.10">
    <property type="match status" value="1"/>
</dbReference>
<evidence type="ECO:0000313" key="1">
    <source>
        <dbReference type="EMBL" id="OJG15581.1"/>
    </source>
</evidence>
<dbReference type="InterPro" id="IPR023214">
    <property type="entry name" value="HAD_sf"/>
</dbReference>
<dbReference type="OrthoDB" id="9790031at2"/>
<evidence type="ECO:0000313" key="2">
    <source>
        <dbReference type="Proteomes" id="UP000182835"/>
    </source>
</evidence>
<dbReference type="Gene3D" id="3.40.50.1000">
    <property type="entry name" value="HAD superfamily/HAD-like"/>
    <property type="match status" value="1"/>
</dbReference>